<accession>A0A8X6QTH6</accession>
<dbReference type="AlphaFoldDB" id="A0A8X6QTH6"/>
<name>A0A8X6QTH6_NEPPI</name>
<protein>
    <submittedName>
        <fullName evidence="1">Uncharacterized protein</fullName>
    </submittedName>
</protein>
<organism evidence="1 2">
    <name type="scientific">Nephila pilipes</name>
    <name type="common">Giant wood spider</name>
    <name type="synonym">Nephila maculata</name>
    <dbReference type="NCBI Taxonomy" id="299642"/>
    <lineage>
        <taxon>Eukaryota</taxon>
        <taxon>Metazoa</taxon>
        <taxon>Ecdysozoa</taxon>
        <taxon>Arthropoda</taxon>
        <taxon>Chelicerata</taxon>
        <taxon>Arachnida</taxon>
        <taxon>Araneae</taxon>
        <taxon>Araneomorphae</taxon>
        <taxon>Entelegynae</taxon>
        <taxon>Araneoidea</taxon>
        <taxon>Nephilidae</taxon>
        <taxon>Nephila</taxon>
    </lineage>
</organism>
<evidence type="ECO:0000313" key="2">
    <source>
        <dbReference type="Proteomes" id="UP000887013"/>
    </source>
</evidence>
<reference evidence="1" key="1">
    <citation type="submission" date="2020-08" db="EMBL/GenBank/DDBJ databases">
        <title>Multicomponent nature underlies the extraordinary mechanical properties of spider dragline silk.</title>
        <authorList>
            <person name="Kono N."/>
            <person name="Nakamura H."/>
            <person name="Mori M."/>
            <person name="Yoshida Y."/>
            <person name="Ohtoshi R."/>
            <person name="Malay A.D."/>
            <person name="Moran D.A.P."/>
            <person name="Tomita M."/>
            <person name="Numata K."/>
            <person name="Arakawa K."/>
        </authorList>
    </citation>
    <scope>NUCLEOTIDE SEQUENCE</scope>
</reference>
<dbReference type="Proteomes" id="UP000887013">
    <property type="component" value="Unassembled WGS sequence"/>
</dbReference>
<proteinExistence type="predicted"/>
<dbReference type="EMBL" id="BMAW01132571">
    <property type="protein sequence ID" value="GFU44062.1"/>
    <property type="molecule type" value="Genomic_DNA"/>
</dbReference>
<comment type="caution">
    <text evidence="1">The sequence shown here is derived from an EMBL/GenBank/DDBJ whole genome shotgun (WGS) entry which is preliminary data.</text>
</comment>
<feature type="non-terminal residue" evidence="1">
    <location>
        <position position="1"/>
    </location>
</feature>
<keyword evidence="2" id="KW-1185">Reference proteome</keyword>
<evidence type="ECO:0000313" key="1">
    <source>
        <dbReference type="EMBL" id="GFU44062.1"/>
    </source>
</evidence>
<gene>
    <name evidence="1" type="ORF">NPIL_660571</name>
</gene>
<sequence>VPKAPRILGSLAVNVVDLSPNSVTTKDPQ</sequence>